<keyword evidence="3" id="KW-1185">Reference proteome</keyword>
<evidence type="ECO:0000313" key="2">
    <source>
        <dbReference type="EMBL" id="MEF2112922.1"/>
    </source>
</evidence>
<dbReference type="EMBL" id="JAZHFS010000009">
    <property type="protein sequence ID" value="MEF2112922.1"/>
    <property type="molecule type" value="Genomic_DNA"/>
</dbReference>
<protein>
    <recommendedName>
        <fullName evidence="4">SdpI/YhfL protein family protein</fullName>
    </recommendedName>
</protein>
<proteinExistence type="predicted"/>
<organism evidence="2 3">
    <name type="scientific">Clostridium frigoriphilum</name>
    <dbReference type="NCBI Taxonomy" id="443253"/>
    <lineage>
        <taxon>Bacteria</taxon>
        <taxon>Bacillati</taxon>
        <taxon>Bacillota</taxon>
        <taxon>Clostridia</taxon>
        <taxon>Eubacteriales</taxon>
        <taxon>Clostridiaceae</taxon>
        <taxon>Clostridium</taxon>
    </lineage>
</organism>
<feature type="transmembrane region" description="Helical" evidence="1">
    <location>
        <begin position="96"/>
        <end position="116"/>
    </location>
</feature>
<feature type="transmembrane region" description="Helical" evidence="1">
    <location>
        <begin position="6"/>
        <end position="27"/>
    </location>
</feature>
<name>A0ABU7UNG6_9CLOT</name>
<keyword evidence="1" id="KW-0812">Transmembrane</keyword>
<keyword evidence="1" id="KW-0472">Membrane</keyword>
<sequence length="136" mass="16100">MRLLLMGVLIISVPIIIIMNATLGFLITENDIKPNKLTKLFYSDDESFIEFWEKRKEKGMLLHNLKNFIFLTAWYGIMGFVFFTQDNNIMYGHEHILLLCITTIIFSLISSIIAWGQEYNRYIKLKEKLDMEIRKN</sequence>
<reference evidence="2 3" key="1">
    <citation type="submission" date="2023-11" db="EMBL/GenBank/DDBJ databases">
        <title>Draft genome sequence of a psychrophilic Clostridium strain from permafrost water brine.</title>
        <authorList>
            <person name="Shcherbakova V.A."/>
            <person name="Trubitsyn V.E."/>
            <person name="Zakharyuk A.G."/>
        </authorList>
    </citation>
    <scope>NUCLEOTIDE SEQUENCE [LARGE SCALE GENOMIC DNA]</scope>
    <source>
        <strain evidence="2 3">14F</strain>
    </source>
</reference>
<comment type="caution">
    <text evidence="2">The sequence shown here is derived from an EMBL/GenBank/DDBJ whole genome shotgun (WGS) entry which is preliminary data.</text>
</comment>
<keyword evidence="1" id="KW-1133">Transmembrane helix</keyword>
<evidence type="ECO:0000256" key="1">
    <source>
        <dbReference type="SAM" id="Phobius"/>
    </source>
</evidence>
<evidence type="ECO:0008006" key="4">
    <source>
        <dbReference type="Google" id="ProtNLM"/>
    </source>
</evidence>
<dbReference type="RefSeq" id="WP_216248092.1">
    <property type="nucleotide sequence ID" value="NZ_JAZHFS010000009.1"/>
</dbReference>
<feature type="transmembrane region" description="Helical" evidence="1">
    <location>
        <begin position="65"/>
        <end position="84"/>
    </location>
</feature>
<gene>
    <name evidence="2" type="ORF">SJI18_11465</name>
</gene>
<evidence type="ECO:0000313" key="3">
    <source>
        <dbReference type="Proteomes" id="UP001498469"/>
    </source>
</evidence>
<dbReference type="Proteomes" id="UP001498469">
    <property type="component" value="Unassembled WGS sequence"/>
</dbReference>
<accession>A0ABU7UNG6</accession>